<gene>
    <name evidence="1" type="ORF">M6B22_20365</name>
</gene>
<dbReference type="Proteomes" id="UP001164693">
    <property type="component" value="Chromosome"/>
</dbReference>
<evidence type="ECO:0000313" key="1">
    <source>
        <dbReference type="EMBL" id="WAX56857.1"/>
    </source>
</evidence>
<keyword evidence="2" id="KW-1185">Reference proteome</keyword>
<protein>
    <recommendedName>
        <fullName evidence="3">WXG100 family type VII secretion target</fullName>
    </recommendedName>
</protein>
<dbReference type="SUPFAM" id="SSF158414">
    <property type="entry name" value="HP0062-like"/>
    <property type="match status" value="1"/>
</dbReference>
<dbReference type="EMBL" id="CP097463">
    <property type="protein sequence ID" value="WAX56857.1"/>
    <property type="molecule type" value="Genomic_DNA"/>
</dbReference>
<accession>A0ABY7JZT3</accession>
<organism evidence="1 2">
    <name type="scientific">Jatrophihabitans cynanchi</name>
    <dbReference type="NCBI Taxonomy" id="2944128"/>
    <lineage>
        <taxon>Bacteria</taxon>
        <taxon>Bacillati</taxon>
        <taxon>Actinomycetota</taxon>
        <taxon>Actinomycetes</taxon>
        <taxon>Jatrophihabitantales</taxon>
        <taxon>Jatrophihabitantaceae</taxon>
        <taxon>Jatrophihabitans</taxon>
    </lineage>
</organism>
<dbReference type="RefSeq" id="WP_269443392.1">
    <property type="nucleotide sequence ID" value="NZ_CP097463.1"/>
</dbReference>
<sequence>MSNDLIVAPEGTDWTSGVGFLGDGKTLIDDLTSSSTSAVDITVDSVMETLDILGLVLDPMGGLFSAGIGWLVSHIGFLKEPVDAMLGDPEEIAAVAGTWANISELLARTAGDLGGEFSSIHSWQGEAADHYRRAGAVYTGLDGSAAAAAAAVSGLTTAAGVLVAMTRDEVFRVVSEFVERVVLYILAALASSSFTFGISLEAAVEVITFDGELQAVSIETTTTRVETEITVYTGKLGEIAQKIQPIITALERWHQRMEGSHLGDVMKFLDKDGAKAVTETVKQLDGTVKELEK</sequence>
<evidence type="ECO:0008006" key="3">
    <source>
        <dbReference type="Google" id="ProtNLM"/>
    </source>
</evidence>
<dbReference type="InterPro" id="IPR029013">
    <property type="entry name" value="HP0062-like_sf"/>
</dbReference>
<reference evidence="1" key="1">
    <citation type="submission" date="2022-05" db="EMBL/GenBank/DDBJ databases">
        <title>Jatrophihabitans sp. SB3-54 whole genome sequence.</title>
        <authorList>
            <person name="Suh M.K."/>
            <person name="Eom M.K."/>
            <person name="Kim J.S."/>
            <person name="Kim H.S."/>
            <person name="Do H.E."/>
            <person name="Shin Y.K."/>
            <person name="Lee J.-S."/>
        </authorList>
    </citation>
    <scope>NUCLEOTIDE SEQUENCE</scope>
    <source>
        <strain evidence="1">SB3-54</strain>
    </source>
</reference>
<proteinExistence type="predicted"/>
<name>A0ABY7JZT3_9ACTN</name>
<evidence type="ECO:0000313" key="2">
    <source>
        <dbReference type="Proteomes" id="UP001164693"/>
    </source>
</evidence>